<sequence length="403" mass="44212">MKPDSQTQFDLIVVGGGPAGSAAAFTAASQGFRTCLIDKTAFPRDKLCGGLVSGRSKAVFEAVFRRSWDEKLFVSSDRLRFYSNNSFLADNTGYSTLYFTMRKEFDNYLLEIAREASVDLRLSAEIVNVDLQNNMLQLKTGESLAFRFLIGADGVNSQIAKALFGASFDPKTIGFGLEVEVPRSAMPDASDRVEIDFGAAHWGYGWIFPKHKTFTIGVGGIHRFNPDLKQSLETYLSYKNLAIADYRVKGQYIPFGDFRRTPGRGNILLCGDAAGVVDPITGEGIAYAMETGAAAANAVLSSNEKGVGSSALQEYGGEYSKISASLRQANILRYFIFPKLVHKPFAWAFADASTLQNGYLDILAGRHGYNALYGLFLRQVTKAARKALIYSSRKFLGMLRIGR</sequence>
<dbReference type="InterPro" id="IPR050407">
    <property type="entry name" value="Geranylgeranyl_reductase"/>
</dbReference>
<dbReference type="PANTHER" id="PTHR42685">
    <property type="entry name" value="GERANYLGERANYL DIPHOSPHATE REDUCTASE"/>
    <property type="match status" value="1"/>
</dbReference>
<dbReference type="PANTHER" id="PTHR42685:SF22">
    <property type="entry name" value="CONDITIONED MEDIUM FACTOR RECEPTOR 1"/>
    <property type="match status" value="1"/>
</dbReference>
<protein>
    <submittedName>
        <fullName evidence="1">Geranylgeranyl reductase family protein</fullName>
    </submittedName>
</protein>
<organism evidence="1 2">
    <name type="scientific">Mesorhizobium loti R88b</name>
    <dbReference type="NCBI Taxonomy" id="935548"/>
    <lineage>
        <taxon>Bacteria</taxon>
        <taxon>Pseudomonadati</taxon>
        <taxon>Pseudomonadota</taxon>
        <taxon>Alphaproteobacteria</taxon>
        <taxon>Hyphomicrobiales</taxon>
        <taxon>Phyllobacteriaceae</taxon>
        <taxon>Mesorhizobium</taxon>
    </lineage>
</organism>
<gene>
    <name evidence="1" type="ORF">EB235_07700</name>
</gene>
<dbReference type="Pfam" id="PF12831">
    <property type="entry name" value="FAD_oxidored"/>
    <property type="match status" value="1"/>
</dbReference>
<dbReference type="InterPro" id="IPR036188">
    <property type="entry name" value="FAD/NAD-bd_sf"/>
</dbReference>
<dbReference type="AlphaFoldDB" id="A0A6M7WNE2"/>
<evidence type="ECO:0000313" key="2">
    <source>
        <dbReference type="Proteomes" id="UP000503017"/>
    </source>
</evidence>
<dbReference type="EMBL" id="CP033367">
    <property type="protein sequence ID" value="QKD01404.1"/>
    <property type="molecule type" value="Genomic_DNA"/>
</dbReference>
<dbReference type="RefSeq" id="WP_051429705.1">
    <property type="nucleotide sequence ID" value="NZ_CP033367.1"/>
</dbReference>
<dbReference type="PRINTS" id="PR00420">
    <property type="entry name" value="RNGMNOXGNASE"/>
</dbReference>
<dbReference type="NCBIfam" id="TIGR02032">
    <property type="entry name" value="GG-red-SF"/>
    <property type="match status" value="1"/>
</dbReference>
<dbReference type="SUPFAM" id="SSF51905">
    <property type="entry name" value="FAD/NAD(P)-binding domain"/>
    <property type="match status" value="1"/>
</dbReference>
<accession>A0A6M7WNE2</accession>
<reference evidence="1 2" key="1">
    <citation type="submission" date="2018-10" db="EMBL/GenBank/DDBJ databases">
        <authorList>
            <person name="Perry B.J."/>
            <person name="Sullivan J.T."/>
            <person name="Murphy R.J.T."/>
            <person name="Ramsay J.P."/>
            <person name="Ronson C.W."/>
        </authorList>
    </citation>
    <scope>NUCLEOTIDE SEQUENCE [LARGE SCALE GENOMIC DNA]</scope>
    <source>
        <strain evidence="1 2">R88b</strain>
    </source>
</reference>
<proteinExistence type="predicted"/>
<dbReference type="GO" id="GO:0016628">
    <property type="term" value="F:oxidoreductase activity, acting on the CH-CH group of donors, NAD or NADP as acceptor"/>
    <property type="evidence" value="ECO:0007669"/>
    <property type="project" value="InterPro"/>
</dbReference>
<dbReference type="Proteomes" id="UP000503017">
    <property type="component" value="Chromosome"/>
</dbReference>
<evidence type="ECO:0000313" key="1">
    <source>
        <dbReference type="EMBL" id="QKD01404.1"/>
    </source>
</evidence>
<dbReference type="Gene3D" id="3.50.50.60">
    <property type="entry name" value="FAD/NAD(P)-binding domain"/>
    <property type="match status" value="1"/>
</dbReference>
<dbReference type="InterPro" id="IPR011777">
    <property type="entry name" value="Geranylgeranyl_Rdtase_fam"/>
</dbReference>
<name>A0A6M7WNE2_RHILI</name>